<dbReference type="AlphaFoldDB" id="A0A2V4TF03"/>
<reference evidence="1 2" key="1">
    <citation type="submission" date="2018-06" db="EMBL/GenBank/DDBJ databases">
        <title>Genomic Encyclopedia of Type Strains, Phase IV (KMG-V): Genome sequencing to study the core and pangenomes of soil and plant-associated prokaryotes.</title>
        <authorList>
            <person name="Whitman W."/>
        </authorList>
    </citation>
    <scope>NUCLEOTIDE SEQUENCE [LARGE SCALE GENOMIC DNA]</scope>
    <source>
        <strain evidence="1 2">SRCL-318</strain>
    </source>
</reference>
<organism evidence="1 2">
    <name type="scientific">Paraburkholderia silvatlantica</name>
    <dbReference type="NCBI Taxonomy" id="321895"/>
    <lineage>
        <taxon>Bacteria</taxon>
        <taxon>Pseudomonadati</taxon>
        <taxon>Pseudomonadota</taxon>
        <taxon>Betaproteobacteria</taxon>
        <taxon>Burkholderiales</taxon>
        <taxon>Burkholderiaceae</taxon>
        <taxon>Paraburkholderia</taxon>
    </lineage>
</organism>
<sequence length="39" mass="4321">MAPVEKDPEVFRTDAGTAIRKAVIRRMNAPGNDARHSIE</sequence>
<dbReference type="Proteomes" id="UP000247772">
    <property type="component" value="Unassembled WGS sequence"/>
</dbReference>
<dbReference type="EMBL" id="QJSQ01000026">
    <property type="protein sequence ID" value="PYE17277.1"/>
    <property type="molecule type" value="Genomic_DNA"/>
</dbReference>
<accession>A0A2V4TF03</accession>
<protein>
    <submittedName>
        <fullName evidence="1">Uncharacterized protein</fullName>
    </submittedName>
</protein>
<evidence type="ECO:0000313" key="2">
    <source>
        <dbReference type="Proteomes" id="UP000247772"/>
    </source>
</evidence>
<gene>
    <name evidence="1" type="ORF">C7410_12686</name>
</gene>
<proteinExistence type="predicted"/>
<name>A0A2V4TF03_9BURK</name>
<evidence type="ECO:0000313" key="1">
    <source>
        <dbReference type="EMBL" id="PYE17277.1"/>
    </source>
</evidence>
<comment type="caution">
    <text evidence="1">The sequence shown here is derived from an EMBL/GenBank/DDBJ whole genome shotgun (WGS) entry which is preliminary data.</text>
</comment>